<dbReference type="Pfam" id="PF13325">
    <property type="entry name" value="MCRS_N"/>
    <property type="match status" value="1"/>
</dbReference>
<dbReference type="PROSITE" id="PS50006">
    <property type="entry name" value="FHA_DOMAIN"/>
    <property type="match status" value="1"/>
</dbReference>
<dbReference type="GO" id="GO:0045944">
    <property type="term" value="P:positive regulation of transcription by RNA polymerase II"/>
    <property type="evidence" value="ECO:0007669"/>
    <property type="project" value="TreeGrafter"/>
</dbReference>
<protein>
    <recommendedName>
        <fullName evidence="1">FHA domain-containing protein</fullName>
    </recommendedName>
</protein>
<dbReference type="AlphaFoldDB" id="A0A565B194"/>
<accession>A0A565B194</accession>
<sequence length="543" mass="61632">MASHWIPEDDFILRNSIENGVSLESLAKGVVKFSRKFTISELTDRWHSLLYNPQVKSLSSSIGFELQYSAQFLSQSQNHGHHNTTQVRSQYYTARKRMRLEQPPSDHLDSVAVPVAVAEEEGSAFRDVECYDFLDEIDEFDIDNFHNSFLDIDLDHEDADADRMVYQLFDHNDEQVQDCNVLDTTRTEHVLLQQDPLFQQPNTSFNQTTSHSHHQVETWDPHPEMKNGVIICVLNTESDEIPDNDDFNPLLWNPKARNSVMPSSPSLRKHMRPPLLLIRGSSSSQARGNDMIQSYGFGDSAVTTQASSSTAFQDSFTENATSSFTATTSASLQHSTENEVFGQTLSSAEMDINGPMSEEQEENNNKISDEDLPSYSDVEAMILDMDLEPVGQDRYDLEARRYRNEEMVRMIMRLEQSAESYMNRDIASHGALALLYGSSKHYINKPEVLLGRETGEYAIDIDLGKSESGTTVSRKQALIKLKQDGSFEIKNLGKYSIWINDAEIVKGEVVNLKNNCLIQIRELTFVFEMNKTCVKRYLDGIGK</sequence>
<evidence type="ECO:0000259" key="1">
    <source>
        <dbReference type="PROSITE" id="PS50006"/>
    </source>
</evidence>
<dbReference type="SUPFAM" id="SSF49879">
    <property type="entry name" value="SMAD/FHA domain"/>
    <property type="match status" value="1"/>
</dbReference>
<name>A0A565B194_9BRAS</name>
<dbReference type="Proteomes" id="UP000489600">
    <property type="component" value="Unassembled WGS sequence"/>
</dbReference>
<dbReference type="GO" id="GO:0002151">
    <property type="term" value="F:G-quadruplex RNA binding"/>
    <property type="evidence" value="ECO:0007669"/>
    <property type="project" value="InterPro"/>
</dbReference>
<dbReference type="InterPro" id="IPR008984">
    <property type="entry name" value="SMAD_FHA_dom_sf"/>
</dbReference>
<proteinExistence type="predicted"/>
<dbReference type="Gene3D" id="2.60.200.20">
    <property type="match status" value="1"/>
</dbReference>
<evidence type="ECO:0000313" key="2">
    <source>
        <dbReference type="EMBL" id="VVA95367.1"/>
    </source>
</evidence>
<dbReference type="InterPro" id="IPR037912">
    <property type="entry name" value="MCRS1"/>
</dbReference>
<dbReference type="Pfam" id="PF00498">
    <property type="entry name" value="FHA"/>
    <property type="match status" value="1"/>
</dbReference>
<dbReference type="InterPro" id="IPR000253">
    <property type="entry name" value="FHA_dom"/>
</dbReference>
<dbReference type="GO" id="GO:0044545">
    <property type="term" value="C:NSL complex"/>
    <property type="evidence" value="ECO:0007669"/>
    <property type="project" value="TreeGrafter"/>
</dbReference>
<dbReference type="GO" id="GO:0071339">
    <property type="term" value="C:MLL1 complex"/>
    <property type="evidence" value="ECO:0007669"/>
    <property type="project" value="InterPro"/>
</dbReference>
<dbReference type="OrthoDB" id="10262769at2759"/>
<dbReference type="PANTHER" id="PTHR13233">
    <property type="entry name" value="MICROSPHERULE PROTEIN 1"/>
    <property type="match status" value="1"/>
</dbReference>
<reference evidence="2" key="1">
    <citation type="submission" date="2019-07" db="EMBL/GenBank/DDBJ databases">
        <authorList>
            <person name="Dittberner H."/>
        </authorList>
    </citation>
    <scope>NUCLEOTIDE SEQUENCE [LARGE SCALE GENOMIC DNA]</scope>
</reference>
<gene>
    <name evidence="2" type="ORF">ANE_LOCUS5812</name>
</gene>
<comment type="caution">
    <text evidence="2">The sequence shown here is derived from an EMBL/GenBank/DDBJ whole genome shotgun (WGS) entry which is preliminary data.</text>
</comment>
<dbReference type="CDD" id="cd22687">
    <property type="entry name" value="FHA_MCRS1"/>
    <property type="match status" value="1"/>
</dbReference>
<dbReference type="SMART" id="SM00240">
    <property type="entry name" value="FHA"/>
    <property type="match status" value="1"/>
</dbReference>
<evidence type="ECO:0000313" key="3">
    <source>
        <dbReference type="Proteomes" id="UP000489600"/>
    </source>
</evidence>
<dbReference type="EMBL" id="CABITT030000002">
    <property type="protein sequence ID" value="VVA95367.1"/>
    <property type="molecule type" value="Genomic_DNA"/>
</dbReference>
<dbReference type="PANTHER" id="PTHR13233:SF8">
    <property type="entry name" value="FORKHEAD-ASSOCIATED (FHA) DOMAIN-CONTAINING PROTEIN"/>
    <property type="match status" value="1"/>
</dbReference>
<keyword evidence="3" id="KW-1185">Reference proteome</keyword>
<dbReference type="InterPro" id="IPR025999">
    <property type="entry name" value="MCRS_N"/>
</dbReference>
<dbReference type="GO" id="GO:0031011">
    <property type="term" value="C:Ino80 complex"/>
    <property type="evidence" value="ECO:0007669"/>
    <property type="project" value="InterPro"/>
</dbReference>
<feature type="domain" description="FHA" evidence="1">
    <location>
        <begin position="448"/>
        <end position="504"/>
    </location>
</feature>
<organism evidence="2 3">
    <name type="scientific">Arabis nemorensis</name>
    <dbReference type="NCBI Taxonomy" id="586526"/>
    <lineage>
        <taxon>Eukaryota</taxon>
        <taxon>Viridiplantae</taxon>
        <taxon>Streptophyta</taxon>
        <taxon>Embryophyta</taxon>
        <taxon>Tracheophyta</taxon>
        <taxon>Spermatophyta</taxon>
        <taxon>Magnoliopsida</taxon>
        <taxon>eudicotyledons</taxon>
        <taxon>Gunneridae</taxon>
        <taxon>Pentapetalae</taxon>
        <taxon>rosids</taxon>
        <taxon>malvids</taxon>
        <taxon>Brassicales</taxon>
        <taxon>Brassicaceae</taxon>
        <taxon>Arabideae</taxon>
        <taxon>Arabis</taxon>
    </lineage>
</organism>